<accession>A0A3S3PMD9</accession>
<dbReference type="PANTHER" id="PTHR11069">
    <property type="entry name" value="GLUCOSYLCERAMIDASE"/>
    <property type="match status" value="1"/>
</dbReference>
<evidence type="ECO:0000256" key="5">
    <source>
        <dbReference type="ARBA" id="ARBA00022801"/>
    </source>
</evidence>
<evidence type="ECO:0000256" key="7">
    <source>
        <dbReference type="SAM" id="SignalP"/>
    </source>
</evidence>
<evidence type="ECO:0000313" key="11">
    <source>
        <dbReference type="Proteomes" id="UP000285301"/>
    </source>
</evidence>
<dbReference type="InterPro" id="IPR001139">
    <property type="entry name" value="Glyco_hydro_30"/>
</dbReference>
<reference evidence="10 11" key="1">
    <citation type="journal article" date="2018" name="Gigascience">
        <title>Genomes of trombidid mites reveal novel predicted allergens and laterally-transferred genes associated with secondary metabolism.</title>
        <authorList>
            <person name="Dong X."/>
            <person name="Chaisiri K."/>
            <person name="Xia D."/>
            <person name="Armstrong S.D."/>
            <person name="Fang Y."/>
            <person name="Donnelly M.J."/>
            <person name="Kadowaki T."/>
            <person name="McGarry J.W."/>
            <person name="Darby A.C."/>
            <person name="Makepeace B.L."/>
        </authorList>
    </citation>
    <scope>NUCLEOTIDE SEQUENCE [LARGE SCALE GENOMIC DNA]</scope>
    <source>
        <strain evidence="10">UoL-WK</strain>
    </source>
</reference>
<keyword evidence="4 7" id="KW-0732">Signal</keyword>
<dbReference type="OrthoDB" id="2160638at2759"/>
<keyword evidence="11" id="KW-1185">Reference proteome</keyword>
<dbReference type="Gene3D" id="3.20.20.80">
    <property type="entry name" value="Glycosidases"/>
    <property type="match status" value="1"/>
</dbReference>
<dbReference type="Pfam" id="PF17189">
    <property type="entry name" value="Glyco_hydro_30C"/>
    <property type="match status" value="1"/>
</dbReference>
<evidence type="ECO:0000256" key="4">
    <source>
        <dbReference type="ARBA" id="ARBA00022729"/>
    </source>
</evidence>
<dbReference type="InterPro" id="IPR033452">
    <property type="entry name" value="GH30_C"/>
</dbReference>
<feature type="signal peptide" evidence="7">
    <location>
        <begin position="1"/>
        <end position="24"/>
    </location>
</feature>
<dbReference type="GO" id="GO:0006680">
    <property type="term" value="P:glucosylceramide catabolic process"/>
    <property type="evidence" value="ECO:0007669"/>
    <property type="project" value="TreeGrafter"/>
</dbReference>
<comment type="caution">
    <text evidence="10">The sequence shown here is derived from an EMBL/GenBank/DDBJ whole genome shotgun (WGS) entry which is preliminary data.</text>
</comment>
<keyword evidence="6" id="KW-0746">Sphingolipid metabolism</keyword>
<organism evidence="10 11">
    <name type="scientific">Dinothrombium tinctorium</name>
    <dbReference type="NCBI Taxonomy" id="1965070"/>
    <lineage>
        <taxon>Eukaryota</taxon>
        <taxon>Metazoa</taxon>
        <taxon>Ecdysozoa</taxon>
        <taxon>Arthropoda</taxon>
        <taxon>Chelicerata</taxon>
        <taxon>Arachnida</taxon>
        <taxon>Acari</taxon>
        <taxon>Acariformes</taxon>
        <taxon>Trombidiformes</taxon>
        <taxon>Prostigmata</taxon>
        <taxon>Anystina</taxon>
        <taxon>Parasitengona</taxon>
        <taxon>Trombidioidea</taxon>
        <taxon>Trombidiidae</taxon>
        <taxon>Dinothrombium</taxon>
    </lineage>
</organism>
<dbReference type="GO" id="GO:0004348">
    <property type="term" value="F:glucosylceramidase activity"/>
    <property type="evidence" value="ECO:0007669"/>
    <property type="project" value="UniProtKB-EC"/>
</dbReference>
<dbReference type="PANTHER" id="PTHR11069:SF23">
    <property type="entry name" value="LYSOSOMAL ACID GLUCOSYLCERAMIDASE"/>
    <property type="match status" value="1"/>
</dbReference>
<keyword evidence="6" id="KW-0443">Lipid metabolism</keyword>
<evidence type="ECO:0000259" key="8">
    <source>
        <dbReference type="Pfam" id="PF02055"/>
    </source>
</evidence>
<name>A0A3S3PMD9_9ACAR</name>
<dbReference type="SUPFAM" id="SSF51445">
    <property type="entry name" value="(Trans)glycosidases"/>
    <property type="match status" value="1"/>
</dbReference>
<comment type="catalytic activity">
    <reaction evidence="1">
        <text>a beta-D-glucosyl-(1&lt;-&gt;1')-N-acylsphing-4-enine + H2O = an N-acylsphing-4-enine + D-glucose</text>
        <dbReference type="Rhea" id="RHEA:13269"/>
        <dbReference type="ChEBI" id="CHEBI:4167"/>
        <dbReference type="ChEBI" id="CHEBI:15377"/>
        <dbReference type="ChEBI" id="CHEBI:22801"/>
        <dbReference type="ChEBI" id="CHEBI:52639"/>
        <dbReference type="EC" id="3.2.1.45"/>
    </reaction>
    <physiologicalReaction direction="left-to-right" evidence="1">
        <dbReference type="Rhea" id="RHEA:13270"/>
    </physiologicalReaction>
</comment>
<dbReference type="SUPFAM" id="SSF51011">
    <property type="entry name" value="Glycosyl hydrolase domain"/>
    <property type="match status" value="1"/>
</dbReference>
<gene>
    <name evidence="10" type="ORF">B4U79_11047</name>
</gene>
<dbReference type="EMBL" id="NCKU01001222">
    <property type="protein sequence ID" value="RWS12713.1"/>
    <property type="molecule type" value="Genomic_DNA"/>
</dbReference>
<dbReference type="GO" id="GO:0016020">
    <property type="term" value="C:membrane"/>
    <property type="evidence" value="ECO:0007669"/>
    <property type="project" value="GOC"/>
</dbReference>
<dbReference type="InterPro" id="IPR033453">
    <property type="entry name" value="Glyco_hydro_30_TIM-barrel"/>
</dbReference>
<evidence type="ECO:0000313" key="10">
    <source>
        <dbReference type="EMBL" id="RWS12713.1"/>
    </source>
</evidence>
<dbReference type="STRING" id="1965070.A0A3S3PMD9"/>
<evidence type="ECO:0000256" key="1">
    <source>
        <dbReference type="ARBA" id="ARBA00001013"/>
    </source>
</evidence>
<dbReference type="PRINTS" id="PR00843">
    <property type="entry name" value="GLHYDRLASE30"/>
</dbReference>
<protein>
    <recommendedName>
        <fullName evidence="3 6">Glucosylceramidase</fullName>
        <ecNumber evidence="3 6">3.2.1.45</ecNumber>
    </recommendedName>
</protein>
<feature type="domain" description="Glycosyl hydrolase family 30 beta sandwich" evidence="9">
    <location>
        <begin position="476"/>
        <end position="539"/>
    </location>
</feature>
<evidence type="ECO:0000256" key="6">
    <source>
        <dbReference type="RuleBase" id="RU361188"/>
    </source>
</evidence>
<keyword evidence="6" id="KW-0326">Glycosidase</keyword>
<proteinExistence type="inferred from homology"/>
<dbReference type="Pfam" id="PF02055">
    <property type="entry name" value="Glyco_hydro_30"/>
    <property type="match status" value="1"/>
</dbReference>
<dbReference type="AlphaFoldDB" id="A0A3S3PMD9"/>
<keyword evidence="5 6" id="KW-0378">Hydrolase</keyword>
<evidence type="ECO:0000259" key="9">
    <source>
        <dbReference type="Pfam" id="PF17189"/>
    </source>
</evidence>
<dbReference type="EC" id="3.2.1.45" evidence="3 6"/>
<evidence type="ECO:0000256" key="2">
    <source>
        <dbReference type="ARBA" id="ARBA00005382"/>
    </source>
</evidence>
<feature type="domain" description="Glycosyl hydrolase family 30 TIM-barrel" evidence="8">
    <location>
        <begin position="112"/>
        <end position="472"/>
    </location>
</feature>
<comment type="similarity">
    <text evidence="2 6">Belongs to the glycosyl hydrolase 30 family.</text>
</comment>
<evidence type="ECO:0000256" key="3">
    <source>
        <dbReference type="ARBA" id="ARBA00012658"/>
    </source>
</evidence>
<dbReference type="Proteomes" id="UP000285301">
    <property type="component" value="Unassembled WGS sequence"/>
</dbReference>
<sequence>MFSLYSSSYIKLLILIQVILIVVSRECIPRDFGKGSIVCVCNVTHCDDLKLDRMKTNEADTVTIVESTKSGKRFYLKNVSFKSAAHFKQRTHSQNYIDVTIDRTKKKQTLIGFGGSFTDSATINIKSLPQALEQRLIEDYYSENGLEYNMGRIPIGGTDFSTRAYAYNEFDGDYNLTRFALSNEDLEFKIPAVKYAEKVSKQPVLLFASSWSAPKWMKTSRNICGGTLRGKPGGRFYKIWADYNVKFLEAYRSLNITLWGMTAGNEPTQDYYINSMNFSPETQRDFLKLHLIPKLEQHGYTADKFKLMIVDTNIQHIMPFAEVVFNDSYVESYVSGIAFHWYFNRIFSLNVVTEASEKYRDKLFLSTEACAGWNKEIEEAVSLGNWTRAEAYAFDIIQVQFAIQIDLIALSNFKVLNHGAQAWVDWNLALDIDGGPSWINNTVDAPIIVNAEHGEYYKNPMFYVLGHFSKFIPRSSVRIGFEVQKSILNNAILTAFETPQNNIALVVLNPNEFDVELVVRDAKYGFFSVELLANSIQTFIWK</sequence>
<feature type="chain" id="PRO_5018729635" description="Glucosylceramidase" evidence="7">
    <location>
        <begin position="25"/>
        <end position="542"/>
    </location>
</feature>
<dbReference type="InterPro" id="IPR017853">
    <property type="entry name" value="GH"/>
</dbReference>